<keyword evidence="2" id="KW-1133">Transmembrane helix</keyword>
<feature type="compositionally biased region" description="Polar residues" evidence="1">
    <location>
        <begin position="272"/>
        <end position="283"/>
    </location>
</feature>
<reference evidence="3 4" key="1">
    <citation type="journal article" date="2021" name="Microorganisms">
        <title>The Ever-Expanding Pseudomonas Genus: Description of 43 New Species and Partition of the Pseudomonas putida Group.</title>
        <authorList>
            <person name="Girard L."/>
            <person name="Lood C."/>
            <person name="Hofte M."/>
            <person name="Vandamme P."/>
            <person name="Rokni-Zadeh H."/>
            <person name="van Noort V."/>
            <person name="Lavigne R."/>
            <person name="De Mot R."/>
        </authorList>
    </citation>
    <scope>NUCLEOTIDE SEQUENCE [LARGE SCALE GENOMIC DNA]</scope>
    <source>
        <strain evidence="3 4">COW77</strain>
    </source>
</reference>
<dbReference type="Proteomes" id="UP000824010">
    <property type="component" value="Chromosome"/>
</dbReference>
<proteinExistence type="predicted"/>
<organism evidence="3 4">
    <name type="scientific">Pseudomonas maumuensis</name>
    <dbReference type="NCBI Taxonomy" id="2842354"/>
    <lineage>
        <taxon>Bacteria</taxon>
        <taxon>Pseudomonadati</taxon>
        <taxon>Pseudomonadota</taxon>
        <taxon>Gammaproteobacteria</taxon>
        <taxon>Pseudomonadales</taxon>
        <taxon>Pseudomonadaceae</taxon>
        <taxon>Pseudomonas</taxon>
    </lineage>
</organism>
<evidence type="ECO:0000313" key="4">
    <source>
        <dbReference type="Proteomes" id="UP000824010"/>
    </source>
</evidence>
<keyword evidence="2" id="KW-0472">Membrane</keyword>
<evidence type="ECO:0000256" key="1">
    <source>
        <dbReference type="SAM" id="MobiDB-lite"/>
    </source>
</evidence>
<keyword evidence="4" id="KW-1185">Reference proteome</keyword>
<feature type="transmembrane region" description="Helical" evidence="2">
    <location>
        <begin position="30"/>
        <end position="49"/>
    </location>
</feature>
<dbReference type="EMBL" id="CP077077">
    <property type="protein sequence ID" value="QXH57276.1"/>
    <property type="molecule type" value="Genomic_DNA"/>
</dbReference>
<feature type="transmembrane region" description="Helical" evidence="2">
    <location>
        <begin position="61"/>
        <end position="81"/>
    </location>
</feature>
<gene>
    <name evidence="3" type="ORF">KSS90_03475</name>
</gene>
<protein>
    <submittedName>
        <fullName evidence="3">Uncharacterized protein</fullName>
    </submittedName>
</protein>
<feature type="transmembrane region" description="Helical" evidence="2">
    <location>
        <begin position="157"/>
        <end position="179"/>
    </location>
</feature>
<evidence type="ECO:0000256" key="2">
    <source>
        <dbReference type="SAM" id="Phobius"/>
    </source>
</evidence>
<feature type="region of interest" description="Disordered" evidence="1">
    <location>
        <begin position="223"/>
        <end position="320"/>
    </location>
</feature>
<evidence type="ECO:0000313" key="3">
    <source>
        <dbReference type="EMBL" id="QXH57276.1"/>
    </source>
</evidence>
<accession>A0ABX8NMQ4</accession>
<dbReference type="RefSeq" id="WP_217868203.1">
    <property type="nucleotide sequence ID" value="NZ_CP077077.1"/>
</dbReference>
<sequence length="320" mass="34635">MSRDRESEIIEVWKAVINVQVHFNDIAMRIRGMFVTIILALFASLGFLLDKKIGLHAGNVVIQFAVIVPIFGVLGTYLFYFMDRYWYHRLLIGAVKQGIAIEQLGLATLPELNLTKAIGDESPYQPRGMAKSFAKLVVSHEKLKTTGMLHSDGKLEFFYKSVMIALACTSLLIAIMGGVEFKDNKAGQLTKSSSDQTVTKVPSSSESQDAVGGLALPLRPAEVKAQDNVSNSATEAKGHAGSSKKLSQAETGASGKITEVKSEASTHKANHAETSNQNETVTVDSHLDKQVPKILTPKVGHKSESVRGAPASVTIENVEK</sequence>
<name>A0ABX8NMQ4_9PSED</name>
<feature type="compositionally biased region" description="Polar residues" evidence="1">
    <location>
        <begin position="189"/>
        <end position="208"/>
    </location>
</feature>
<feature type="region of interest" description="Disordered" evidence="1">
    <location>
        <begin position="189"/>
        <end position="211"/>
    </location>
</feature>
<keyword evidence="2" id="KW-0812">Transmembrane</keyword>